<dbReference type="GO" id="GO:0035567">
    <property type="term" value="P:non-canonical Wnt signaling pathway"/>
    <property type="evidence" value="ECO:0007669"/>
    <property type="project" value="TreeGrafter"/>
</dbReference>
<dbReference type="GO" id="GO:0042813">
    <property type="term" value="F:Wnt receptor activity"/>
    <property type="evidence" value="ECO:0007669"/>
    <property type="project" value="TreeGrafter"/>
</dbReference>
<organism evidence="6 7">
    <name type="scientific">Stegastes partitus</name>
    <name type="common">bicolor damselfish</name>
    <dbReference type="NCBI Taxonomy" id="144197"/>
    <lineage>
        <taxon>Eukaryota</taxon>
        <taxon>Metazoa</taxon>
        <taxon>Chordata</taxon>
        <taxon>Craniata</taxon>
        <taxon>Vertebrata</taxon>
        <taxon>Euteleostomi</taxon>
        <taxon>Actinopterygii</taxon>
        <taxon>Neopterygii</taxon>
        <taxon>Teleostei</taxon>
        <taxon>Neoteleostei</taxon>
        <taxon>Acanthomorphata</taxon>
        <taxon>Ovalentaria</taxon>
        <taxon>Pomacentridae</taxon>
        <taxon>Stegastes</taxon>
    </lineage>
</organism>
<dbReference type="AlphaFoldDB" id="A0A9Y4KLE0"/>
<feature type="disulfide bond" evidence="3">
    <location>
        <begin position="219"/>
        <end position="243"/>
    </location>
</feature>
<dbReference type="RefSeq" id="XP_008292102.1">
    <property type="nucleotide sequence ID" value="XM_008293880.1"/>
</dbReference>
<comment type="caution">
    <text evidence="3">Lacks conserved residue(s) required for the propagation of feature annotation.</text>
</comment>
<evidence type="ECO:0000256" key="1">
    <source>
        <dbReference type="ARBA" id="ARBA00022473"/>
    </source>
</evidence>
<feature type="disulfide bond" evidence="3">
    <location>
        <begin position="458"/>
        <end position="482"/>
    </location>
</feature>
<name>A0A9Y4KLE0_9TELE</name>
<feature type="domain" description="FZ" evidence="5">
    <location>
        <begin position="379"/>
        <end position="493"/>
    </location>
</feature>
<dbReference type="Gene3D" id="1.10.238.10">
    <property type="entry name" value="EF-hand"/>
    <property type="match status" value="1"/>
</dbReference>
<evidence type="ECO:0000313" key="6">
    <source>
        <dbReference type="Proteomes" id="UP000694891"/>
    </source>
</evidence>
<feature type="disulfide bond" evidence="3">
    <location>
        <begin position="392"/>
        <end position="438"/>
    </location>
</feature>
<evidence type="ECO:0000256" key="4">
    <source>
        <dbReference type="SAM" id="SignalP"/>
    </source>
</evidence>
<keyword evidence="4" id="KW-0732">Signal</keyword>
<evidence type="ECO:0000256" key="3">
    <source>
        <dbReference type="PROSITE-ProRule" id="PRU00090"/>
    </source>
</evidence>
<accession>A0A9Y4KLE0</accession>
<feature type="disulfide bond" evidence="3">
    <location>
        <begin position="66"/>
        <end position="104"/>
    </location>
</feature>
<evidence type="ECO:0000256" key="2">
    <source>
        <dbReference type="ARBA" id="ARBA00023157"/>
    </source>
</evidence>
<keyword evidence="6" id="KW-1185">Reference proteome</keyword>
<keyword evidence="2 3" id="KW-1015">Disulfide bond</keyword>
<feature type="disulfide bond" evidence="3">
    <location>
        <begin position="274"/>
        <end position="320"/>
    </location>
</feature>
<dbReference type="PANTHER" id="PTHR11309">
    <property type="entry name" value="FRIZZLED"/>
    <property type="match status" value="1"/>
</dbReference>
<dbReference type="InterPro" id="IPR036790">
    <property type="entry name" value="Frizzled_dom_sf"/>
</dbReference>
<dbReference type="InterPro" id="IPR011992">
    <property type="entry name" value="EF-hand-dom_pair"/>
</dbReference>
<protein>
    <submittedName>
        <fullName evidence="7">Atrial natriuretic peptide-converting enzyme-like</fullName>
    </submittedName>
</protein>
<feature type="domain" description="FZ" evidence="5">
    <location>
        <begin position="140"/>
        <end position="269"/>
    </location>
</feature>
<evidence type="ECO:0000259" key="5">
    <source>
        <dbReference type="PROSITE" id="PS50038"/>
    </source>
</evidence>
<feature type="disulfide bond" evidence="3">
    <location>
        <begin position="153"/>
        <end position="199"/>
    </location>
</feature>
<dbReference type="SUPFAM" id="SSF63501">
    <property type="entry name" value="Frizzled cysteine-rich domain"/>
    <property type="match status" value="4"/>
</dbReference>
<keyword evidence="1" id="KW-0217">Developmental protein</keyword>
<sequence length="650" mass="72448">MKHLSLVVLGLLLSLQQARSGREDASNCRPFTATFCRDLGYTTTLHPSGVQGYNLQQIGPIVETACSPAIATVLCRVVLPECNSENDSRRKPCKALCEKVKTECESVLRAKRLYWPTKLRCDSLPESNCLQDHNKPATEAPPATCQPITASLCRDMIYTDTIMPNILGHTTQEDAALAMNTFSPLVQVGCSTHLKPFLCSVYIPKCLLGKAQPPCRTLCEQARAGCESLLIKYGFQWPDQLRCDAFTTETCEHAAFGSFTETPSTCQPITVRLCTDLPYTETALPGVLGHRTQDDAGLEVHQFYPLVKVQCSPHLKPFLCSVYVPKCEGGKPRPPCRTLCEQARSGCETLMNRFGFQWPESLKCDKFTTESCEQYGVSSSGGICEPITIPMCQGLSYNQTIVPNLLGHTSQREAVTKMSFFNSIAQSVCSVDIRLFLCRVYAPECVAGQVQRPCRSFCENAKRACEGLMNSFGVSWPNELQCRSFSEESCVSERQNPENMNAEDVLAKLNAAGFSVRGKSLTLKTAQLLLTLVDVDKSEDLTAVEFFKLEHYVAAVRREYVESYESRNPPAVTETQMKRALSAHEFRLDDETFKVLWQEYGSRNGIDYDKYVAVLTKLQILRERFQAHLLNVPCDCQVASFSLKQVSLID</sequence>
<gene>
    <name evidence="7" type="primary">LOC103366218</name>
</gene>
<feature type="disulfide bond" evidence="3">
    <location>
        <begin position="340"/>
        <end position="364"/>
    </location>
</feature>
<dbReference type="CDD" id="cd07066">
    <property type="entry name" value="CRD_FZ"/>
    <property type="match status" value="1"/>
</dbReference>
<dbReference type="GO" id="GO:0017147">
    <property type="term" value="F:Wnt-protein binding"/>
    <property type="evidence" value="ECO:0007669"/>
    <property type="project" value="TreeGrafter"/>
</dbReference>
<proteinExistence type="predicted"/>
<feature type="disulfide bond" evidence="3">
    <location>
        <begin position="145"/>
        <end position="206"/>
    </location>
</feature>
<reference evidence="7" key="1">
    <citation type="submission" date="2025-08" db="UniProtKB">
        <authorList>
            <consortium name="RefSeq"/>
        </authorList>
    </citation>
    <scope>IDENTIFICATION</scope>
</reference>
<dbReference type="PROSITE" id="PS50038">
    <property type="entry name" value="FZ"/>
    <property type="match status" value="4"/>
</dbReference>
<dbReference type="SUPFAM" id="SSF47473">
    <property type="entry name" value="EF-hand"/>
    <property type="match status" value="1"/>
</dbReference>
<dbReference type="Pfam" id="PF01392">
    <property type="entry name" value="Fz"/>
    <property type="match status" value="4"/>
</dbReference>
<dbReference type="InterPro" id="IPR020067">
    <property type="entry name" value="Frizzled_dom"/>
</dbReference>
<dbReference type="Gene3D" id="1.10.2000.10">
    <property type="entry name" value="Frizzled cysteine-rich domain"/>
    <property type="match status" value="4"/>
</dbReference>
<feature type="disulfide bond" evidence="3">
    <location>
        <begin position="266"/>
        <end position="327"/>
    </location>
</feature>
<feature type="signal peptide" evidence="4">
    <location>
        <begin position="1"/>
        <end position="20"/>
    </location>
</feature>
<dbReference type="GeneID" id="103366218"/>
<dbReference type="SMART" id="SM00063">
    <property type="entry name" value="FRI"/>
    <property type="match status" value="4"/>
</dbReference>
<dbReference type="GO" id="GO:0060070">
    <property type="term" value="P:canonical Wnt signaling pathway"/>
    <property type="evidence" value="ECO:0007669"/>
    <property type="project" value="TreeGrafter"/>
</dbReference>
<dbReference type="InterPro" id="IPR015526">
    <property type="entry name" value="Frizzled/SFRP"/>
</dbReference>
<feature type="domain" description="FZ" evidence="5">
    <location>
        <begin position="23"/>
        <end position="132"/>
    </location>
</feature>
<feature type="disulfide bond" evidence="3">
    <location>
        <begin position="384"/>
        <end position="445"/>
    </location>
</feature>
<feature type="chain" id="PRO_5041290092" evidence="4">
    <location>
        <begin position="21"/>
        <end position="650"/>
    </location>
</feature>
<dbReference type="GO" id="GO:0005886">
    <property type="term" value="C:plasma membrane"/>
    <property type="evidence" value="ECO:0007669"/>
    <property type="project" value="TreeGrafter"/>
</dbReference>
<dbReference type="PANTHER" id="PTHR11309:SF47">
    <property type="entry name" value="FRIZZLED"/>
    <property type="match status" value="1"/>
</dbReference>
<feature type="domain" description="FZ" evidence="5">
    <location>
        <begin position="261"/>
        <end position="387"/>
    </location>
</feature>
<feature type="disulfide bond" evidence="3">
    <location>
        <begin position="97"/>
        <end position="121"/>
    </location>
</feature>
<evidence type="ECO:0000313" key="7">
    <source>
        <dbReference type="RefSeq" id="XP_008292102.1"/>
    </source>
</evidence>
<dbReference type="Proteomes" id="UP000694891">
    <property type="component" value="Unplaced"/>
</dbReference>